<dbReference type="Pfam" id="PF00174">
    <property type="entry name" value="Oxidored_molyb"/>
    <property type="match status" value="1"/>
</dbReference>
<keyword evidence="1" id="KW-1133">Transmembrane helix</keyword>
<evidence type="ECO:0000313" key="3">
    <source>
        <dbReference type="EMBL" id="GAG89861.1"/>
    </source>
</evidence>
<protein>
    <recommendedName>
        <fullName evidence="2">Oxidoreductase molybdopterin-binding domain-containing protein</fullName>
    </recommendedName>
</protein>
<name>X1D056_9ZZZZ</name>
<dbReference type="EMBL" id="BART01012014">
    <property type="protein sequence ID" value="GAG89861.1"/>
    <property type="molecule type" value="Genomic_DNA"/>
</dbReference>
<dbReference type="Gene3D" id="3.90.420.10">
    <property type="entry name" value="Oxidoreductase, molybdopterin-binding domain"/>
    <property type="match status" value="1"/>
</dbReference>
<feature type="transmembrane region" description="Helical" evidence="1">
    <location>
        <begin position="6"/>
        <end position="30"/>
    </location>
</feature>
<evidence type="ECO:0000256" key="1">
    <source>
        <dbReference type="SAM" id="Phobius"/>
    </source>
</evidence>
<reference evidence="3" key="1">
    <citation type="journal article" date="2014" name="Front. Microbiol.">
        <title>High frequency of phylogenetically diverse reductive dehalogenase-homologous genes in deep subseafloor sedimentary metagenomes.</title>
        <authorList>
            <person name="Kawai M."/>
            <person name="Futagami T."/>
            <person name="Toyoda A."/>
            <person name="Takaki Y."/>
            <person name="Nishi S."/>
            <person name="Hori S."/>
            <person name="Arai W."/>
            <person name="Tsubouchi T."/>
            <person name="Morono Y."/>
            <person name="Uchiyama I."/>
            <person name="Ito T."/>
            <person name="Fujiyama A."/>
            <person name="Inagaki F."/>
            <person name="Takami H."/>
        </authorList>
    </citation>
    <scope>NUCLEOTIDE SEQUENCE</scope>
    <source>
        <strain evidence="3">Expedition CK06-06</strain>
    </source>
</reference>
<keyword evidence="1" id="KW-0812">Transmembrane</keyword>
<evidence type="ECO:0000259" key="2">
    <source>
        <dbReference type="Pfam" id="PF00174"/>
    </source>
</evidence>
<dbReference type="InterPro" id="IPR000572">
    <property type="entry name" value="OxRdtase_Mopterin-bd_dom"/>
</dbReference>
<dbReference type="InterPro" id="IPR036374">
    <property type="entry name" value="OxRdtase_Mopterin-bd_sf"/>
</dbReference>
<keyword evidence="1" id="KW-0472">Membrane</keyword>
<proteinExistence type="predicted"/>
<dbReference type="SUPFAM" id="SSF56524">
    <property type="entry name" value="Oxidoreductase molybdopterin-binding domain"/>
    <property type="match status" value="1"/>
</dbReference>
<comment type="caution">
    <text evidence="3">The sequence shown here is derived from an EMBL/GenBank/DDBJ whole genome shotgun (WGS) entry which is preliminary data.</text>
</comment>
<organism evidence="3">
    <name type="scientific">marine sediment metagenome</name>
    <dbReference type="NCBI Taxonomy" id="412755"/>
    <lineage>
        <taxon>unclassified sequences</taxon>
        <taxon>metagenomes</taxon>
        <taxon>ecological metagenomes</taxon>
    </lineage>
</organism>
<gene>
    <name evidence="3" type="ORF">S01H4_25294</name>
</gene>
<accession>X1D056</accession>
<feature type="domain" description="Oxidoreductase molybdopterin-binding" evidence="2">
    <location>
        <begin position="49"/>
        <end position="153"/>
    </location>
</feature>
<dbReference type="AlphaFoldDB" id="X1D056"/>
<sequence>MEKRNFNILVASIIIGISVFWLSAYSFVILDIDPFYNIKNIFGGDDTVVITIKGNVVEEFELTLSELKSDKYTQVKDKTFHLINAIGREFDTDYSGASLWSILEVENLLGAGASTFLFIGADGYYAETPLSLALAENNPEQVLIAYEQNGEPIFFEGPAMSAIDYSVIPNEITTHFTIKYLKTILIE</sequence>